<protein>
    <submittedName>
        <fullName evidence="2">Dehydrogenase (Flavoprotein)</fullName>
    </submittedName>
</protein>
<dbReference type="AlphaFoldDB" id="A0A1A8ZHK5"/>
<comment type="similarity">
    <text evidence="1">Belongs to the flavin-dependent halogenase family. Bacterial tryptophan halogenase subfamily.</text>
</comment>
<dbReference type="Pfam" id="PF04820">
    <property type="entry name" value="Trp_halogenase"/>
    <property type="match status" value="2"/>
</dbReference>
<dbReference type="Gene3D" id="3.50.50.60">
    <property type="entry name" value="FAD/NAD(P)-binding domain"/>
    <property type="match status" value="1"/>
</dbReference>
<evidence type="ECO:0000313" key="3">
    <source>
        <dbReference type="Proteomes" id="UP000198765"/>
    </source>
</evidence>
<name>A0A1A8ZHK5_9ACTN</name>
<dbReference type="InterPro" id="IPR006905">
    <property type="entry name" value="Flavin_halogenase"/>
</dbReference>
<gene>
    <name evidence="2" type="ORF">GA0070621_1754</name>
</gene>
<proteinExistence type="inferred from homology"/>
<reference evidence="2 3" key="1">
    <citation type="submission" date="2016-06" db="EMBL/GenBank/DDBJ databases">
        <authorList>
            <person name="Kjaerup R.B."/>
            <person name="Dalgaard T.S."/>
            <person name="Juul-Madsen H.R."/>
        </authorList>
    </citation>
    <scope>NUCLEOTIDE SEQUENCE [LARGE SCALE GENOMIC DNA]</scope>
    <source>
        <strain evidence="2 3">DSM 45248</strain>
    </source>
</reference>
<dbReference type="EMBL" id="LT594324">
    <property type="protein sequence ID" value="SBT43322.1"/>
    <property type="molecule type" value="Genomic_DNA"/>
</dbReference>
<accession>A0A1A8ZHK5</accession>
<dbReference type="PANTHER" id="PTHR43747">
    <property type="entry name" value="FAD-BINDING PROTEIN"/>
    <property type="match status" value="1"/>
</dbReference>
<dbReference type="Proteomes" id="UP000198765">
    <property type="component" value="Chromosome I"/>
</dbReference>
<dbReference type="PANTHER" id="PTHR43747:SF1">
    <property type="entry name" value="SLR1998 PROTEIN"/>
    <property type="match status" value="1"/>
</dbReference>
<dbReference type="Gene3D" id="3.30.9.100">
    <property type="match status" value="1"/>
</dbReference>
<dbReference type="SUPFAM" id="SSF51905">
    <property type="entry name" value="FAD/NAD(P)-binding domain"/>
    <property type="match status" value="1"/>
</dbReference>
<organism evidence="2 3">
    <name type="scientific">Micromonospora narathiwatensis</name>
    <dbReference type="NCBI Taxonomy" id="299146"/>
    <lineage>
        <taxon>Bacteria</taxon>
        <taxon>Bacillati</taxon>
        <taxon>Actinomycetota</taxon>
        <taxon>Actinomycetes</taxon>
        <taxon>Micromonosporales</taxon>
        <taxon>Micromonosporaceae</taxon>
        <taxon>Micromonospora</taxon>
    </lineage>
</organism>
<dbReference type="InterPro" id="IPR050816">
    <property type="entry name" value="Flavin-dep_Halogenase_NPB"/>
</dbReference>
<evidence type="ECO:0000256" key="1">
    <source>
        <dbReference type="ARBA" id="ARBA00038396"/>
    </source>
</evidence>
<dbReference type="PRINTS" id="PR00420">
    <property type="entry name" value="RNGMNOXGNASE"/>
</dbReference>
<dbReference type="GO" id="GO:0004497">
    <property type="term" value="F:monooxygenase activity"/>
    <property type="evidence" value="ECO:0007669"/>
    <property type="project" value="InterPro"/>
</dbReference>
<dbReference type="RefSeq" id="WP_091193016.1">
    <property type="nucleotide sequence ID" value="NZ_LT594324.1"/>
</dbReference>
<sequence>MSSNLYGIPGDFDVVVIGGGPAGATLSALLSERGRRVLVLDRERFPRYHIGESLIPGFMRPMEELKLLDRLEQRGFEKKHGGTLVWGAQKIPWGFSFIEGGPYSYSYHVRRADLDSLILDRSRELGTHVIEEATVKEAIEEDGRIVGVRYTIRGSEEVQEARAALVVDASGQARVLGRKLTNVNWHEDMRNVAVWTYFDNAARLPGDEYTNILIEGLEGGWFWGIPIDKGTMSVGYVTASAAAAAADDSLEDLFRTQLARSSQLKELLRDARQSSGFRSARDWSYTCDRFYGPGWALVGDAAAFVDPLFSTGVALATLAGSALSKIVDKVLEHPEIEEAALERYATAYRAFFDEIRTFVGKFYDRTKYKEFYWEQAQTIVDPNRERDPREDFVTLVSGLSGRHPLFNISVDDLIAERAATAPVGA</sequence>
<keyword evidence="3" id="KW-1185">Reference proteome</keyword>
<evidence type="ECO:0000313" key="2">
    <source>
        <dbReference type="EMBL" id="SBT43322.1"/>
    </source>
</evidence>
<dbReference type="PATRIC" id="fig|299146.4.peg.1816"/>
<dbReference type="InterPro" id="IPR036188">
    <property type="entry name" value="FAD/NAD-bd_sf"/>
</dbReference>
<dbReference type="OrthoDB" id="103324at2"/>